<name>A0A9P3C046_ASPVI</name>
<dbReference type="OrthoDB" id="5412996at2759"/>
<accession>A0A9P3C046</accession>
<protein>
    <recommendedName>
        <fullName evidence="1">Aminoglycoside phosphotransferase domain-containing protein</fullName>
    </recommendedName>
</protein>
<dbReference type="Pfam" id="PF01636">
    <property type="entry name" value="APH"/>
    <property type="match status" value="1"/>
</dbReference>
<sequence>MRTRMCFDDVAWEQSDAISDAWVADLFKTDTLRAIGDFIVKHRKGVPTELCDPKAGAFNVSFRMKFEDGGSAMIRFPKPGATMFPEEKVRNEVAIIRYIQDHTSIPVPFILHWGTKEESPLGLGPFIIMEYIDHAMDLGAALNTPTLNIEDRPILDPYINTDKLEMLYGQLADILLQLSRLSLPQIGSLTQIDDSTWELTARPLSINMNELVRLGTLPRSKLPTTTFKTTPSYFRALSELHIEHLNHQRNDAVESASDCQRKFIARQLFSKLAREGRLTSFSASDCGPFKIWCDDLRPSNVLVNANLQIVGVVDWEFTYAAPVEFSYAPPWWLLLEQPEYWPDGIEAWTKAFEIRLHTFLKVLLEREEAAIKQGKLKEDQRLSGPMQQSWANGDFWVAYAARKNFAFDAIFWQKLDHRFFGPCAVAAEDRWEKRIDLLNEEERKFMEEFVNRKLQEMKTRVLAWEPDEVCKH</sequence>
<dbReference type="RefSeq" id="XP_043128575.1">
    <property type="nucleotide sequence ID" value="XM_043272640.1"/>
</dbReference>
<dbReference type="InterPro" id="IPR011009">
    <property type="entry name" value="Kinase-like_dom_sf"/>
</dbReference>
<dbReference type="PANTHER" id="PTHR21310">
    <property type="entry name" value="AMINOGLYCOSIDE PHOSPHOTRANSFERASE-RELATED-RELATED"/>
    <property type="match status" value="1"/>
</dbReference>
<reference evidence="2 3" key="1">
    <citation type="submission" date="2021-02" db="EMBL/GenBank/DDBJ databases">
        <title>Pan-genome distribution and transcriptional activeness of fungal secondary metabolism genes in Aspergillus section Fumigati.</title>
        <authorList>
            <person name="Takahashi H."/>
            <person name="Umemura M."/>
            <person name="Ninomiya A."/>
            <person name="Kusuya Y."/>
            <person name="Urayama S."/>
            <person name="Shimizu M."/>
            <person name="Watanabe A."/>
            <person name="Kamei K."/>
            <person name="Yaguchi T."/>
            <person name="Hagiwara D."/>
        </authorList>
    </citation>
    <scope>NUCLEOTIDE SEQUENCE [LARGE SCALE GENOMIC DNA]</scope>
    <source>
        <strain evidence="2 3">IFM 47045</strain>
    </source>
</reference>
<keyword evidence="3" id="KW-1185">Reference proteome</keyword>
<feature type="domain" description="Aminoglycoside phosphotransferase" evidence="1">
    <location>
        <begin position="62"/>
        <end position="324"/>
    </location>
</feature>
<gene>
    <name evidence="2" type="ORF">Aspvir_009498</name>
</gene>
<dbReference type="AlphaFoldDB" id="A0A9P3C046"/>
<evidence type="ECO:0000259" key="1">
    <source>
        <dbReference type="Pfam" id="PF01636"/>
    </source>
</evidence>
<dbReference type="Gene3D" id="3.30.200.20">
    <property type="entry name" value="Phosphorylase Kinase, domain 1"/>
    <property type="match status" value="1"/>
</dbReference>
<dbReference type="Proteomes" id="UP000710440">
    <property type="component" value="Unassembled WGS sequence"/>
</dbReference>
<comment type="caution">
    <text evidence="2">The sequence shown here is derived from an EMBL/GenBank/DDBJ whole genome shotgun (WGS) entry which is preliminary data.</text>
</comment>
<dbReference type="InterPro" id="IPR002575">
    <property type="entry name" value="Aminoglycoside_PTrfase"/>
</dbReference>
<dbReference type="EMBL" id="BOPL01000008">
    <property type="protein sequence ID" value="GIK05389.1"/>
    <property type="molecule type" value="Genomic_DNA"/>
</dbReference>
<dbReference type="SUPFAM" id="SSF56112">
    <property type="entry name" value="Protein kinase-like (PK-like)"/>
    <property type="match status" value="1"/>
</dbReference>
<evidence type="ECO:0000313" key="2">
    <source>
        <dbReference type="EMBL" id="GIK05389.1"/>
    </source>
</evidence>
<dbReference type="GeneID" id="66937480"/>
<dbReference type="PANTHER" id="PTHR21310:SF37">
    <property type="entry name" value="AMINOGLYCOSIDE PHOSPHOTRANSFERASE DOMAIN-CONTAINING PROTEIN"/>
    <property type="match status" value="1"/>
</dbReference>
<organism evidence="2 3">
    <name type="scientific">Aspergillus viridinutans</name>
    <dbReference type="NCBI Taxonomy" id="75553"/>
    <lineage>
        <taxon>Eukaryota</taxon>
        <taxon>Fungi</taxon>
        <taxon>Dikarya</taxon>
        <taxon>Ascomycota</taxon>
        <taxon>Pezizomycotina</taxon>
        <taxon>Eurotiomycetes</taxon>
        <taxon>Eurotiomycetidae</taxon>
        <taxon>Eurotiales</taxon>
        <taxon>Aspergillaceae</taxon>
        <taxon>Aspergillus</taxon>
        <taxon>Aspergillus subgen. Fumigati</taxon>
    </lineage>
</organism>
<dbReference type="InterPro" id="IPR051678">
    <property type="entry name" value="AGP_Transferase"/>
</dbReference>
<evidence type="ECO:0000313" key="3">
    <source>
        <dbReference type="Proteomes" id="UP000710440"/>
    </source>
</evidence>
<proteinExistence type="predicted"/>